<evidence type="ECO:0000259" key="5">
    <source>
        <dbReference type="PROSITE" id="PS50174"/>
    </source>
</evidence>
<proteinExistence type="inferred from homology"/>
<dbReference type="SMART" id="SM00443">
    <property type="entry name" value="G_patch"/>
    <property type="match status" value="1"/>
</dbReference>
<evidence type="ECO:0000313" key="7">
    <source>
        <dbReference type="Proteomes" id="UP001165289"/>
    </source>
</evidence>
<dbReference type="Proteomes" id="UP001165289">
    <property type="component" value="Unassembled WGS sequence"/>
</dbReference>
<reference evidence="6 7" key="1">
    <citation type="journal article" date="2023" name="BMC Biol.">
        <title>The compact genome of the sponge Oopsacas minuta (Hexactinellida) is lacking key metazoan core genes.</title>
        <authorList>
            <person name="Santini S."/>
            <person name="Schenkelaars Q."/>
            <person name="Jourda C."/>
            <person name="Duchesne M."/>
            <person name="Belahbib H."/>
            <person name="Rocher C."/>
            <person name="Selva M."/>
            <person name="Riesgo A."/>
            <person name="Vervoort M."/>
            <person name="Leys S.P."/>
            <person name="Kodjabachian L."/>
            <person name="Le Bivic A."/>
            <person name="Borchiellini C."/>
            <person name="Claverie J.M."/>
            <person name="Renard E."/>
        </authorList>
    </citation>
    <scope>NUCLEOTIDE SEQUENCE [LARGE SCALE GENOMIC DNA]</scope>
    <source>
        <strain evidence="6">SPO-2</strain>
    </source>
</reference>
<organism evidence="6 7">
    <name type="scientific">Oopsacas minuta</name>
    <dbReference type="NCBI Taxonomy" id="111878"/>
    <lineage>
        <taxon>Eukaryota</taxon>
        <taxon>Metazoa</taxon>
        <taxon>Porifera</taxon>
        <taxon>Hexactinellida</taxon>
        <taxon>Hexasterophora</taxon>
        <taxon>Lyssacinosida</taxon>
        <taxon>Leucopsacidae</taxon>
        <taxon>Oopsacas</taxon>
    </lineage>
</organism>
<dbReference type="EMBL" id="JAKMXF010000044">
    <property type="protein sequence ID" value="KAI6659980.1"/>
    <property type="molecule type" value="Genomic_DNA"/>
</dbReference>
<evidence type="ECO:0000256" key="3">
    <source>
        <dbReference type="ARBA" id="ARBA00023242"/>
    </source>
</evidence>
<dbReference type="SMART" id="SM00739">
    <property type="entry name" value="KOW"/>
    <property type="match status" value="2"/>
</dbReference>
<dbReference type="Pfam" id="PF25088">
    <property type="entry name" value="GPKOW_C"/>
    <property type="match status" value="1"/>
</dbReference>
<dbReference type="AlphaFoldDB" id="A0AAV7KH28"/>
<feature type="domain" description="G-patch" evidence="5">
    <location>
        <begin position="110"/>
        <end position="156"/>
    </location>
</feature>
<comment type="subcellular location">
    <subcellularLocation>
        <location evidence="1">Nucleus</location>
    </subcellularLocation>
</comment>
<dbReference type="GO" id="GO:0000398">
    <property type="term" value="P:mRNA splicing, via spliceosome"/>
    <property type="evidence" value="ECO:0007669"/>
    <property type="project" value="InterPro"/>
</dbReference>
<dbReference type="InterPro" id="IPR000467">
    <property type="entry name" value="G_patch_dom"/>
</dbReference>
<keyword evidence="3" id="KW-0539">Nucleus</keyword>
<dbReference type="Pfam" id="PF12656">
    <property type="entry name" value="G-patch_2"/>
    <property type="match status" value="1"/>
</dbReference>
<dbReference type="GO" id="GO:0003676">
    <property type="term" value="F:nucleic acid binding"/>
    <property type="evidence" value="ECO:0007669"/>
    <property type="project" value="InterPro"/>
</dbReference>
<evidence type="ECO:0000313" key="6">
    <source>
        <dbReference type="EMBL" id="KAI6659980.1"/>
    </source>
</evidence>
<evidence type="ECO:0000256" key="4">
    <source>
        <dbReference type="SAM" id="MobiDB-lite"/>
    </source>
</evidence>
<gene>
    <name evidence="6" type="ORF">LOD99_14321</name>
</gene>
<dbReference type="InterPro" id="IPR045166">
    <property type="entry name" value="Spp2-like"/>
</dbReference>
<dbReference type="GO" id="GO:0005681">
    <property type="term" value="C:spliceosomal complex"/>
    <property type="evidence" value="ECO:0007669"/>
    <property type="project" value="TreeGrafter"/>
</dbReference>
<evidence type="ECO:0000256" key="1">
    <source>
        <dbReference type="ARBA" id="ARBA00004123"/>
    </source>
</evidence>
<comment type="caution">
    <text evidence="6">The sequence shown here is derived from an EMBL/GenBank/DDBJ whole genome shotgun (WGS) entry which is preliminary data.</text>
</comment>
<name>A0AAV7KH28_9METZ</name>
<dbReference type="Gene3D" id="2.30.30.140">
    <property type="match status" value="1"/>
</dbReference>
<dbReference type="PROSITE" id="PS50174">
    <property type="entry name" value="G_PATCH"/>
    <property type="match status" value="1"/>
</dbReference>
<keyword evidence="7" id="KW-1185">Reference proteome</keyword>
<dbReference type="InterPro" id="IPR005824">
    <property type="entry name" value="KOW"/>
</dbReference>
<dbReference type="InterPro" id="IPR026822">
    <property type="entry name" value="Spp2/MOS2_G-patch"/>
</dbReference>
<dbReference type="PANTHER" id="PTHR15818:SF2">
    <property type="entry name" value="G-PATCH DOMAIN AND KOW MOTIFS-CONTAINING PROTEIN"/>
    <property type="match status" value="1"/>
</dbReference>
<accession>A0AAV7KH28</accession>
<feature type="compositionally biased region" description="Basic residues" evidence="4">
    <location>
        <begin position="157"/>
        <end position="166"/>
    </location>
</feature>
<dbReference type="PANTHER" id="PTHR15818">
    <property type="entry name" value="G PATCH AND KOW-CONTAINING"/>
    <property type="match status" value="1"/>
</dbReference>
<feature type="region of interest" description="Disordered" evidence="4">
    <location>
        <begin position="157"/>
        <end position="176"/>
    </location>
</feature>
<sequence length="449" mass="49468">MSQLGIAFRIKALDSNSKSNSTKINNISSWSLSHTPDRIAEENTLVIPLQPDTCIHLNRENEDRALENEAVRAILRETSQHIQEDAITVPLTSTVGDRESGREDYSDIPVSSFGKAALRGMGWKEGEAIGKTRKGLVTPIELIPHAAGLGLGALSRKNKHGKHKHGKDPLGPVVGTDGRVKHHKGLDEKVELASNACLVKAGSYVRINEGAHEGLLGKIRELDSEGNHVTVSLSLGESSVYLPLSDVVLLDVTTMQPVDPNRHKNARARKEVIKSYGLILRGKQDISRSNSTCSNKSNVINSYKQTAFTDSMDRDKKDNKKTIFRSKSLVVPSRRAWIRSDLKVRLISKSYKKGRYYNSKVNIIDVVSPGVCMCQTDQGQLLEEVSEEMLETLLPKDITLPVMIVSGEYSGQIAYIQEKDPSTCIATVLLEDLDACVALSYDNICQIMV</sequence>
<evidence type="ECO:0000256" key="2">
    <source>
        <dbReference type="ARBA" id="ARBA00010966"/>
    </source>
</evidence>
<comment type="similarity">
    <text evidence="2">Belongs to the MOS2 family.</text>
</comment>
<protein>
    <recommendedName>
        <fullName evidence="5">G-patch domain-containing protein</fullName>
    </recommendedName>
</protein>